<gene>
    <name evidence="3" type="ORF">BS50DRAFT_574424</name>
</gene>
<proteinExistence type="predicted"/>
<name>A0A2T2NKG7_CORCC</name>
<feature type="non-terminal residue" evidence="3">
    <location>
        <position position="83"/>
    </location>
</feature>
<evidence type="ECO:0000256" key="2">
    <source>
        <dbReference type="SAM" id="Phobius"/>
    </source>
</evidence>
<sequence length="83" mass="9324">MDHVLKRAGGGGSKEPVRAYHPPPSVGHEMGVMFGFIGFMLLCSVVYVAVWQTANKRSQRREAERIERLRASGLLRREKEAVD</sequence>
<evidence type="ECO:0000313" key="3">
    <source>
        <dbReference type="EMBL" id="PSN65935.1"/>
    </source>
</evidence>
<accession>A0A2T2NKG7</accession>
<organism evidence="3 4">
    <name type="scientific">Corynespora cassiicola Philippines</name>
    <dbReference type="NCBI Taxonomy" id="1448308"/>
    <lineage>
        <taxon>Eukaryota</taxon>
        <taxon>Fungi</taxon>
        <taxon>Dikarya</taxon>
        <taxon>Ascomycota</taxon>
        <taxon>Pezizomycotina</taxon>
        <taxon>Dothideomycetes</taxon>
        <taxon>Pleosporomycetidae</taxon>
        <taxon>Pleosporales</taxon>
        <taxon>Corynesporascaceae</taxon>
        <taxon>Corynespora</taxon>
    </lineage>
</organism>
<evidence type="ECO:0000313" key="4">
    <source>
        <dbReference type="Proteomes" id="UP000240883"/>
    </source>
</evidence>
<protein>
    <submittedName>
        <fullName evidence="3">Uncharacterized protein</fullName>
    </submittedName>
</protein>
<keyword evidence="4" id="KW-1185">Reference proteome</keyword>
<dbReference type="EMBL" id="KZ678136">
    <property type="protein sequence ID" value="PSN65935.1"/>
    <property type="molecule type" value="Genomic_DNA"/>
</dbReference>
<dbReference type="AlphaFoldDB" id="A0A2T2NKG7"/>
<feature type="region of interest" description="Disordered" evidence="1">
    <location>
        <begin position="1"/>
        <end position="22"/>
    </location>
</feature>
<keyword evidence="2" id="KW-0812">Transmembrane</keyword>
<dbReference type="OrthoDB" id="3436553at2759"/>
<keyword evidence="2" id="KW-0472">Membrane</keyword>
<reference evidence="3 4" key="1">
    <citation type="journal article" date="2018" name="Front. Microbiol.">
        <title>Genome-Wide Analysis of Corynespora cassiicola Leaf Fall Disease Putative Effectors.</title>
        <authorList>
            <person name="Lopez D."/>
            <person name="Ribeiro S."/>
            <person name="Label P."/>
            <person name="Fumanal B."/>
            <person name="Venisse J.S."/>
            <person name="Kohler A."/>
            <person name="de Oliveira R.R."/>
            <person name="Labutti K."/>
            <person name="Lipzen A."/>
            <person name="Lail K."/>
            <person name="Bauer D."/>
            <person name="Ohm R.A."/>
            <person name="Barry K.W."/>
            <person name="Spatafora J."/>
            <person name="Grigoriev I.V."/>
            <person name="Martin F.M."/>
            <person name="Pujade-Renaud V."/>
        </authorList>
    </citation>
    <scope>NUCLEOTIDE SEQUENCE [LARGE SCALE GENOMIC DNA]</scope>
    <source>
        <strain evidence="3 4">Philippines</strain>
    </source>
</reference>
<evidence type="ECO:0000256" key="1">
    <source>
        <dbReference type="SAM" id="MobiDB-lite"/>
    </source>
</evidence>
<dbReference type="STRING" id="1448308.A0A2T2NKG7"/>
<feature type="transmembrane region" description="Helical" evidence="2">
    <location>
        <begin position="30"/>
        <end position="51"/>
    </location>
</feature>
<keyword evidence="2" id="KW-1133">Transmembrane helix</keyword>
<dbReference type="Proteomes" id="UP000240883">
    <property type="component" value="Unassembled WGS sequence"/>
</dbReference>